<keyword evidence="5 7" id="KW-0862">Zinc</keyword>
<keyword evidence="3 7" id="KW-0479">Metal-binding</keyword>
<accession>A0A1G8KIG7</accession>
<dbReference type="GO" id="GO:0002100">
    <property type="term" value="P:tRNA wobble adenosine to inosine editing"/>
    <property type="evidence" value="ECO:0007669"/>
    <property type="project" value="UniProtKB-UniRule"/>
</dbReference>
<dbReference type="AlphaFoldDB" id="A0A1G8KIG7"/>
<evidence type="ECO:0000313" key="9">
    <source>
        <dbReference type="EMBL" id="SDI43227.1"/>
    </source>
</evidence>
<dbReference type="InterPro" id="IPR016193">
    <property type="entry name" value="Cytidine_deaminase-like"/>
</dbReference>
<dbReference type="STRING" id="335973.SAMN04488693_11148"/>
<dbReference type="NCBIfam" id="NF008113">
    <property type="entry name" value="PRK10860.1"/>
    <property type="match status" value="1"/>
</dbReference>
<protein>
    <recommendedName>
        <fullName evidence="7">tRNA-specific adenosine deaminase</fullName>
        <ecNumber evidence="7">3.5.4.33</ecNumber>
    </recommendedName>
</protein>
<keyword evidence="4 7" id="KW-0378">Hydrolase</keyword>
<dbReference type="PANTHER" id="PTHR11079:SF202">
    <property type="entry name" value="TRNA-SPECIFIC ADENOSINE DEAMINASE"/>
    <property type="match status" value="1"/>
</dbReference>
<dbReference type="PROSITE" id="PS51747">
    <property type="entry name" value="CYT_DCMP_DEAMINASES_2"/>
    <property type="match status" value="1"/>
</dbReference>
<reference evidence="9 10" key="1">
    <citation type="submission" date="2016-10" db="EMBL/GenBank/DDBJ databases">
        <authorList>
            <person name="de Groot N.N."/>
        </authorList>
    </citation>
    <scope>NUCLEOTIDE SEQUENCE [LARGE SCALE GENOMIC DNA]</scope>
    <source>
        <strain evidence="9 10">NP_1H</strain>
    </source>
</reference>
<comment type="cofactor">
    <cofactor evidence="7">
        <name>Zn(2+)</name>
        <dbReference type="ChEBI" id="CHEBI:29105"/>
    </cofactor>
    <text evidence="7">Binds 1 zinc ion per subunit.</text>
</comment>
<evidence type="ECO:0000256" key="6">
    <source>
        <dbReference type="ARBA" id="ARBA00048045"/>
    </source>
</evidence>
<organism evidence="9 10">
    <name type="scientific">Arthrobacter subterraneus</name>
    <dbReference type="NCBI Taxonomy" id="335973"/>
    <lineage>
        <taxon>Bacteria</taxon>
        <taxon>Bacillati</taxon>
        <taxon>Actinomycetota</taxon>
        <taxon>Actinomycetes</taxon>
        <taxon>Micrococcales</taxon>
        <taxon>Micrococcaceae</taxon>
        <taxon>Arthrobacter</taxon>
    </lineage>
</organism>
<dbReference type="Proteomes" id="UP000199258">
    <property type="component" value="Unassembled WGS sequence"/>
</dbReference>
<dbReference type="GO" id="GO:0008270">
    <property type="term" value="F:zinc ion binding"/>
    <property type="evidence" value="ECO:0007669"/>
    <property type="project" value="UniProtKB-UniRule"/>
</dbReference>
<dbReference type="PANTHER" id="PTHR11079">
    <property type="entry name" value="CYTOSINE DEAMINASE FAMILY MEMBER"/>
    <property type="match status" value="1"/>
</dbReference>
<evidence type="ECO:0000256" key="1">
    <source>
        <dbReference type="ARBA" id="ARBA00011738"/>
    </source>
</evidence>
<dbReference type="GO" id="GO:0052717">
    <property type="term" value="F:tRNA-specific adenosine-34 deaminase activity"/>
    <property type="evidence" value="ECO:0007669"/>
    <property type="project" value="UniProtKB-UniRule"/>
</dbReference>
<dbReference type="SUPFAM" id="SSF53927">
    <property type="entry name" value="Cytidine deaminase-like"/>
    <property type="match status" value="1"/>
</dbReference>
<keyword evidence="2 7" id="KW-0819">tRNA processing</keyword>
<keyword evidence="10" id="KW-1185">Reference proteome</keyword>
<dbReference type="CDD" id="cd01285">
    <property type="entry name" value="nucleoside_deaminase"/>
    <property type="match status" value="1"/>
</dbReference>
<evidence type="ECO:0000313" key="10">
    <source>
        <dbReference type="Proteomes" id="UP000199258"/>
    </source>
</evidence>
<feature type="binding site" evidence="7">
    <location>
        <position position="47"/>
    </location>
    <ligand>
        <name>Zn(2+)</name>
        <dbReference type="ChEBI" id="CHEBI:29105"/>
        <note>catalytic</note>
    </ligand>
</feature>
<comment type="catalytic activity">
    <reaction evidence="6 7">
        <text>adenosine(34) in tRNA + H2O + H(+) = inosine(34) in tRNA + NH4(+)</text>
        <dbReference type="Rhea" id="RHEA:43168"/>
        <dbReference type="Rhea" id="RHEA-COMP:10373"/>
        <dbReference type="Rhea" id="RHEA-COMP:10374"/>
        <dbReference type="ChEBI" id="CHEBI:15377"/>
        <dbReference type="ChEBI" id="CHEBI:15378"/>
        <dbReference type="ChEBI" id="CHEBI:28938"/>
        <dbReference type="ChEBI" id="CHEBI:74411"/>
        <dbReference type="ChEBI" id="CHEBI:82852"/>
        <dbReference type="EC" id="3.5.4.33"/>
    </reaction>
</comment>
<feature type="domain" description="CMP/dCMP-type deaminase" evidence="8">
    <location>
        <begin position="1"/>
        <end position="108"/>
    </location>
</feature>
<proteinExistence type="inferred from homology"/>
<evidence type="ECO:0000256" key="7">
    <source>
        <dbReference type="HAMAP-Rule" id="MF_00972"/>
    </source>
</evidence>
<dbReference type="HAMAP" id="MF_00972">
    <property type="entry name" value="tRNA_aden_deaminase"/>
    <property type="match status" value="1"/>
</dbReference>
<dbReference type="InterPro" id="IPR028883">
    <property type="entry name" value="tRNA_aden_deaminase"/>
</dbReference>
<dbReference type="EMBL" id="FNDT01000011">
    <property type="protein sequence ID" value="SDI43227.1"/>
    <property type="molecule type" value="Genomic_DNA"/>
</dbReference>
<name>A0A1G8KIG7_9MICC</name>
<comment type="similarity">
    <text evidence="7">Belongs to the cytidine and deoxycytidylate deaminase family.</text>
</comment>
<comment type="function">
    <text evidence="7">Catalyzes the deamination of adenosine to inosine at the wobble position 34 of tRNA(Arg2).</text>
</comment>
<evidence type="ECO:0000256" key="5">
    <source>
        <dbReference type="ARBA" id="ARBA00022833"/>
    </source>
</evidence>
<gene>
    <name evidence="7" type="primary">tadA</name>
    <name evidence="9" type="ORF">SAMN04488693_11148</name>
</gene>
<sequence>MELALQAAQRAGETADVPIGAVVVGPHGEVLGTGWNEREATGDPTAHAEVLALRRAAAALGSWRLDGCTLVVTLEPCSMCAGASVLARIPRVVFGAWDEKAGAAGSVFDVLRERRLNHWTEVFPGVLEDECAALLRDFFAERRA</sequence>
<dbReference type="Gene3D" id="3.40.140.10">
    <property type="entry name" value="Cytidine Deaminase, domain 2"/>
    <property type="match status" value="1"/>
</dbReference>
<evidence type="ECO:0000256" key="4">
    <source>
        <dbReference type="ARBA" id="ARBA00022801"/>
    </source>
</evidence>
<comment type="subunit">
    <text evidence="1 7">Homodimer.</text>
</comment>
<feature type="active site" description="Proton donor" evidence="7">
    <location>
        <position position="49"/>
    </location>
</feature>
<evidence type="ECO:0000259" key="8">
    <source>
        <dbReference type="PROSITE" id="PS51747"/>
    </source>
</evidence>
<dbReference type="EC" id="3.5.4.33" evidence="7"/>
<evidence type="ECO:0000256" key="2">
    <source>
        <dbReference type="ARBA" id="ARBA00022694"/>
    </source>
</evidence>
<feature type="binding site" evidence="7">
    <location>
        <position position="80"/>
    </location>
    <ligand>
        <name>Zn(2+)</name>
        <dbReference type="ChEBI" id="CHEBI:29105"/>
        <note>catalytic</note>
    </ligand>
</feature>
<dbReference type="FunFam" id="3.40.140.10:FF:000005">
    <property type="entry name" value="tRNA-specific adenosine deaminase"/>
    <property type="match status" value="1"/>
</dbReference>
<evidence type="ECO:0000256" key="3">
    <source>
        <dbReference type="ARBA" id="ARBA00022723"/>
    </source>
</evidence>
<dbReference type="InterPro" id="IPR002125">
    <property type="entry name" value="CMP_dCMP_dom"/>
</dbReference>
<feature type="binding site" evidence="7">
    <location>
        <position position="77"/>
    </location>
    <ligand>
        <name>Zn(2+)</name>
        <dbReference type="ChEBI" id="CHEBI:29105"/>
        <note>catalytic</note>
    </ligand>
</feature>
<dbReference type="Pfam" id="PF00383">
    <property type="entry name" value="dCMP_cyt_deam_1"/>
    <property type="match status" value="1"/>
</dbReference>